<dbReference type="InterPro" id="IPR013917">
    <property type="entry name" value="tRNA_wybutosine-synth"/>
</dbReference>
<protein>
    <recommendedName>
        <fullName evidence="6">TIGR03084 family protein</fullName>
    </recommendedName>
</protein>
<dbReference type="Gene3D" id="1.20.120.450">
    <property type="entry name" value="dinb family like domain"/>
    <property type="match status" value="1"/>
</dbReference>
<feature type="domain" description="tRNA wybutosine-synthesis" evidence="2">
    <location>
        <begin position="188"/>
        <end position="230"/>
    </location>
</feature>
<dbReference type="InterPro" id="IPR017517">
    <property type="entry name" value="Maleyloyr_isom"/>
</dbReference>
<sequence>MAAAVSMDALLDDLEAESAVVRAMVADLDDAGIGAATPAEGWSIRDQLTHLAYFDEAATLAAVDPDTFRTRAAALLEAGPGFPDRIAADHAGLGAEEVRAWFAGARDALVGTFRGIEPKTRLPWYGPDMSALSSITARLMETWAHGQDVADALGMLREPTDRLRHVAHLGIQTFGFTFRNNGREIPDAPVRVELAAPSGALWTWGPADAADRVTGSALGFCLVATQRRHRDDTDVATTGPVAAEWISIAQTFANPPGPGRAPGAVAAAFPTPPRTPAGGSA</sequence>
<dbReference type="NCBIfam" id="TIGR03084">
    <property type="entry name" value="TIGR03084 family metal-binding protein"/>
    <property type="match status" value="1"/>
</dbReference>
<dbReference type="NCBIfam" id="TIGR03083">
    <property type="entry name" value="maleylpyruvate isomerase family mycothiol-dependent enzyme"/>
    <property type="match status" value="1"/>
</dbReference>
<dbReference type="AlphaFoldDB" id="A0A1Y2N6C7"/>
<dbReference type="EMBL" id="MIGB01000004">
    <property type="protein sequence ID" value="OSY42719.1"/>
    <property type="molecule type" value="Genomic_DNA"/>
</dbReference>
<feature type="domain" description="Mycothiol-dependent maleylpyruvate isomerase metal-binding" evidence="3">
    <location>
        <begin position="14"/>
        <end position="150"/>
    </location>
</feature>
<evidence type="ECO:0000313" key="5">
    <source>
        <dbReference type="Proteomes" id="UP000194360"/>
    </source>
</evidence>
<dbReference type="OrthoDB" id="113180at2"/>
<accession>A0A1Y2N6C7</accession>
<feature type="region of interest" description="Disordered" evidence="1">
    <location>
        <begin position="256"/>
        <end position="281"/>
    </location>
</feature>
<dbReference type="InterPro" id="IPR024344">
    <property type="entry name" value="MDMPI_metal-binding"/>
</dbReference>
<dbReference type="InterPro" id="IPR017518">
    <property type="entry name" value="CHP03084"/>
</dbReference>
<evidence type="ECO:0000259" key="3">
    <source>
        <dbReference type="Pfam" id="PF11716"/>
    </source>
</evidence>
<evidence type="ECO:0000256" key="1">
    <source>
        <dbReference type="SAM" id="MobiDB-lite"/>
    </source>
</evidence>
<dbReference type="GO" id="GO:0046872">
    <property type="term" value="F:metal ion binding"/>
    <property type="evidence" value="ECO:0007669"/>
    <property type="project" value="InterPro"/>
</dbReference>
<reference evidence="4 5" key="1">
    <citation type="submission" date="2016-09" db="EMBL/GenBank/DDBJ databases">
        <title>Pseudonocardia autotrophica DSM535, a candidate organism with high potential of specific P450 cytochromes.</title>
        <authorList>
            <person name="Grumaz C."/>
            <person name="Vainshtein Y."/>
            <person name="Kirstahler P."/>
            <person name="Sohn K."/>
        </authorList>
    </citation>
    <scope>NUCLEOTIDE SEQUENCE [LARGE SCALE GENOMIC DNA]</scope>
    <source>
        <strain evidence="4 5">DSM 535</strain>
    </source>
</reference>
<proteinExistence type="predicted"/>
<dbReference type="STRING" id="2074.BG845_00960"/>
<dbReference type="Pfam" id="PF11716">
    <property type="entry name" value="MDMPI_N"/>
    <property type="match status" value="1"/>
</dbReference>
<comment type="caution">
    <text evidence="4">The sequence shown here is derived from an EMBL/GenBank/DDBJ whole genome shotgun (WGS) entry which is preliminary data.</text>
</comment>
<dbReference type="Proteomes" id="UP000194360">
    <property type="component" value="Unassembled WGS sequence"/>
</dbReference>
<evidence type="ECO:0008006" key="6">
    <source>
        <dbReference type="Google" id="ProtNLM"/>
    </source>
</evidence>
<keyword evidence="5" id="KW-1185">Reference proteome</keyword>
<dbReference type="Pfam" id="PF08608">
    <property type="entry name" value="Wyosine_form"/>
    <property type="match status" value="1"/>
</dbReference>
<evidence type="ECO:0000313" key="4">
    <source>
        <dbReference type="EMBL" id="OSY42719.1"/>
    </source>
</evidence>
<gene>
    <name evidence="4" type="ORF">BG845_00960</name>
</gene>
<name>A0A1Y2N6C7_PSEAH</name>
<dbReference type="InterPro" id="IPR034660">
    <property type="entry name" value="DinB/YfiT-like"/>
</dbReference>
<organism evidence="4 5">
    <name type="scientific">Pseudonocardia autotrophica</name>
    <name type="common">Amycolata autotrophica</name>
    <name type="synonym">Nocardia autotrophica</name>
    <dbReference type="NCBI Taxonomy" id="2074"/>
    <lineage>
        <taxon>Bacteria</taxon>
        <taxon>Bacillati</taxon>
        <taxon>Actinomycetota</taxon>
        <taxon>Actinomycetes</taxon>
        <taxon>Pseudonocardiales</taxon>
        <taxon>Pseudonocardiaceae</taxon>
        <taxon>Pseudonocardia</taxon>
    </lineage>
</organism>
<dbReference type="SUPFAM" id="SSF109854">
    <property type="entry name" value="DinB/YfiT-like putative metalloenzymes"/>
    <property type="match status" value="1"/>
</dbReference>
<evidence type="ECO:0000259" key="2">
    <source>
        <dbReference type="Pfam" id="PF08608"/>
    </source>
</evidence>
<dbReference type="RefSeq" id="WP_085911298.1">
    <property type="nucleotide sequence ID" value="NZ_AP018920.1"/>
</dbReference>